<keyword evidence="3" id="KW-0479">Metal-binding</keyword>
<dbReference type="AlphaFoldDB" id="X1EY35"/>
<dbReference type="InterPro" id="IPR039650">
    <property type="entry name" value="HdrA-like"/>
</dbReference>
<dbReference type="GO" id="GO:0046872">
    <property type="term" value="F:metal ion binding"/>
    <property type="evidence" value="ECO:0007669"/>
    <property type="project" value="UniProtKB-KW"/>
</dbReference>
<evidence type="ECO:0000256" key="2">
    <source>
        <dbReference type="ARBA" id="ARBA00022630"/>
    </source>
</evidence>
<dbReference type="Pfam" id="PF00890">
    <property type="entry name" value="FAD_binding_2"/>
    <property type="match status" value="1"/>
</dbReference>
<dbReference type="GO" id="GO:0016491">
    <property type="term" value="F:oxidoreductase activity"/>
    <property type="evidence" value="ECO:0007669"/>
    <property type="project" value="UniProtKB-KW"/>
</dbReference>
<dbReference type="InterPro" id="IPR036188">
    <property type="entry name" value="FAD/NAD-bd_sf"/>
</dbReference>
<dbReference type="GO" id="GO:0051539">
    <property type="term" value="F:4 iron, 4 sulfur cluster binding"/>
    <property type="evidence" value="ECO:0007669"/>
    <property type="project" value="UniProtKB-KW"/>
</dbReference>
<organism evidence="8">
    <name type="scientific">marine sediment metagenome</name>
    <dbReference type="NCBI Taxonomy" id="412755"/>
    <lineage>
        <taxon>unclassified sequences</taxon>
        <taxon>metagenomes</taxon>
        <taxon>ecological metagenomes</taxon>
    </lineage>
</organism>
<dbReference type="SUPFAM" id="SSF51905">
    <property type="entry name" value="FAD/NAD(P)-binding domain"/>
    <property type="match status" value="1"/>
</dbReference>
<feature type="domain" description="FAD-dependent oxidoreductase 2 FAD-binding" evidence="7">
    <location>
        <begin position="92"/>
        <end position="128"/>
    </location>
</feature>
<feature type="non-terminal residue" evidence="8">
    <location>
        <position position="129"/>
    </location>
</feature>
<name>X1EY35_9ZZZZ</name>
<keyword evidence="2" id="KW-0285">Flavoprotein</keyword>
<gene>
    <name evidence="8" type="ORF">S03H2_26028</name>
</gene>
<evidence type="ECO:0000259" key="7">
    <source>
        <dbReference type="Pfam" id="PF00890"/>
    </source>
</evidence>
<evidence type="ECO:0000256" key="6">
    <source>
        <dbReference type="ARBA" id="ARBA00023014"/>
    </source>
</evidence>
<keyword evidence="5" id="KW-0408">Iron</keyword>
<proteinExistence type="predicted"/>
<dbReference type="EMBL" id="BARU01014925">
    <property type="protein sequence ID" value="GAH38331.1"/>
    <property type="molecule type" value="Genomic_DNA"/>
</dbReference>
<protein>
    <recommendedName>
        <fullName evidence="7">FAD-dependent oxidoreductase 2 FAD-binding domain-containing protein</fullName>
    </recommendedName>
</protein>
<dbReference type="InterPro" id="IPR003953">
    <property type="entry name" value="FAD-dep_OxRdtase_2_FAD-bd"/>
</dbReference>
<keyword evidence="1" id="KW-0004">4Fe-4S</keyword>
<sequence length="129" mass="13920">IEQVKELDLNRVVVASCTPLTHEPMFQDALRQAGLNPHLFEMANIRNQCSWVHSNDIESATMKAKSLVRMSTAKAVKLESLEVTEVPVNNSALIIGGGAAGMTAALTLADQGFPVHLVEREGELGGNLR</sequence>
<accession>X1EY35</accession>
<evidence type="ECO:0000256" key="3">
    <source>
        <dbReference type="ARBA" id="ARBA00022723"/>
    </source>
</evidence>
<feature type="non-terminal residue" evidence="8">
    <location>
        <position position="1"/>
    </location>
</feature>
<evidence type="ECO:0000256" key="1">
    <source>
        <dbReference type="ARBA" id="ARBA00022485"/>
    </source>
</evidence>
<evidence type="ECO:0000256" key="4">
    <source>
        <dbReference type="ARBA" id="ARBA00023002"/>
    </source>
</evidence>
<dbReference type="PANTHER" id="PTHR43498:SF1">
    <property type="entry name" value="COB--COM HETERODISULFIDE REDUCTASE IRON-SULFUR SUBUNIT A"/>
    <property type="match status" value="1"/>
</dbReference>
<keyword evidence="4" id="KW-0560">Oxidoreductase</keyword>
<keyword evidence="6" id="KW-0411">Iron-sulfur</keyword>
<comment type="caution">
    <text evidence="8">The sequence shown here is derived from an EMBL/GenBank/DDBJ whole genome shotgun (WGS) entry which is preliminary data.</text>
</comment>
<evidence type="ECO:0000256" key="5">
    <source>
        <dbReference type="ARBA" id="ARBA00023004"/>
    </source>
</evidence>
<dbReference type="PANTHER" id="PTHR43498">
    <property type="entry name" value="FERREDOXIN:COB-COM HETERODISULFIDE REDUCTASE SUBUNIT A"/>
    <property type="match status" value="1"/>
</dbReference>
<evidence type="ECO:0000313" key="8">
    <source>
        <dbReference type="EMBL" id="GAH38331.1"/>
    </source>
</evidence>
<dbReference type="Gene3D" id="3.40.50.720">
    <property type="entry name" value="NAD(P)-binding Rossmann-like Domain"/>
    <property type="match status" value="1"/>
</dbReference>
<reference evidence="8" key="1">
    <citation type="journal article" date="2014" name="Front. Microbiol.">
        <title>High frequency of phylogenetically diverse reductive dehalogenase-homologous genes in deep subseafloor sedimentary metagenomes.</title>
        <authorList>
            <person name="Kawai M."/>
            <person name="Futagami T."/>
            <person name="Toyoda A."/>
            <person name="Takaki Y."/>
            <person name="Nishi S."/>
            <person name="Hori S."/>
            <person name="Arai W."/>
            <person name="Tsubouchi T."/>
            <person name="Morono Y."/>
            <person name="Uchiyama I."/>
            <person name="Ito T."/>
            <person name="Fujiyama A."/>
            <person name="Inagaki F."/>
            <person name="Takami H."/>
        </authorList>
    </citation>
    <scope>NUCLEOTIDE SEQUENCE</scope>
    <source>
        <strain evidence="8">Expedition CK06-06</strain>
    </source>
</reference>